<proteinExistence type="predicted"/>
<reference evidence="2 3" key="1">
    <citation type="submission" date="2020-05" db="EMBL/GenBank/DDBJ databases">
        <title>MicrobeNet Type strains.</title>
        <authorList>
            <person name="Nicholson A.C."/>
        </authorList>
    </citation>
    <scope>NUCLEOTIDE SEQUENCE [LARGE SCALE GENOMIC DNA]</scope>
    <source>
        <strain evidence="2 3">JCM 14547</strain>
    </source>
</reference>
<accession>A0A849BPD4</accession>
<dbReference type="InterPro" id="IPR036117">
    <property type="entry name" value="DhaL_dom_sf"/>
</dbReference>
<dbReference type="Gene3D" id="1.25.40.340">
    <property type="match status" value="1"/>
</dbReference>
<dbReference type="Proteomes" id="UP000555552">
    <property type="component" value="Unassembled WGS sequence"/>
</dbReference>
<dbReference type="Pfam" id="PF02734">
    <property type="entry name" value="Dak2"/>
    <property type="match status" value="1"/>
</dbReference>
<comment type="caution">
    <text evidence="2">The sequence shown here is derived from an EMBL/GenBank/DDBJ whole genome shotgun (WGS) entry which is preliminary data.</text>
</comment>
<dbReference type="SUPFAM" id="SSF101473">
    <property type="entry name" value="DhaL-like"/>
    <property type="match status" value="1"/>
</dbReference>
<organism evidence="2 3">
    <name type="scientific">Pseudokineococcus marinus</name>
    <dbReference type="NCBI Taxonomy" id="351215"/>
    <lineage>
        <taxon>Bacteria</taxon>
        <taxon>Bacillati</taxon>
        <taxon>Actinomycetota</taxon>
        <taxon>Actinomycetes</taxon>
        <taxon>Kineosporiales</taxon>
        <taxon>Kineosporiaceae</taxon>
        <taxon>Pseudokineococcus</taxon>
    </lineage>
</organism>
<evidence type="ECO:0000313" key="2">
    <source>
        <dbReference type="EMBL" id="NNH22692.1"/>
    </source>
</evidence>
<name>A0A849BPD4_9ACTN</name>
<evidence type="ECO:0000313" key="3">
    <source>
        <dbReference type="Proteomes" id="UP000555552"/>
    </source>
</evidence>
<dbReference type="AlphaFoldDB" id="A0A849BPD4"/>
<feature type="domain" description="DhaL" evidence="1">
    <location>
        <begin position="1"/>
        <end position="105"/>
    </location>
</feature>
<sequence>MRRWAGDVEASHDDLTRLDRLAGDGDFGDNVRGGLRRVVARLDADGPASGRTGAEALAAAGEVFLDEVGGTSGPLVGLLLAELAAAAERAGGETSAGDAAWSEGL</sequence>
<dbReference type="EMBL" id="JABEMA010000060">
    <property type="protein sequence ID" value="NNH22692.1"/>
    <property type="molecule type" value="Genomic_DNA"/>
</dbReference>
<evidence type="ECO:0000259" key="1">
    <source>
        <dbReference type="PROSITE" id="PS51480"/>
    </source>
</evidence>
<dbReference type="GO" id="GO:0004371">
    <property type="term" value="F:glycerone kinase activity"/>
    <property type="evidence" value="ECO:0007669"/>
    <property type="project" value="InterPro"/>
</dbReference>
<dbReference type="PROSITE" id="PS51480">
    <property type="entry name" value="DHAL"/>
    <property type="match status" value="1"/>
</dbReference>
<dbReference type="InterPro" id="IPR004007">
    <property type="entry name" value="DhaL_dom"/>
</dbReference>
<keyword evidence="3" id="KW-1185">Reference proteome</keyword>
<feature type="non-terminal residue" evidence="2">
    <location>
        <position position="105"/>
    </location>
</feature>
<protein>
    <submittedName>
        <fullName evidence="2">DAK2 domain-containing protein</fullName>
    </submittedName>
</protein>
<dbReference type="GO" id="GO:0006071">
    <property type="term" value="P:glycerol metabolic process"/>
    <property type="evidence" value="ECO:0007669"/>
    <property type="project" value="InterPro"/>
</dbReference>
<gene>
    <name evidence="2" type="ORF">HLB09_06195</name>
</gene>